<proteinExistence type="inferred from homology"/>
<evidence type="ECO:0000256" key="6">
    <source>
        <dbReference type="ARBA" id="ARBA00045654"/>
    </source>
</evidence>
<evidence type="ECO:0000256" key="4">
    <source>
        <dbReference type="ARBA" id="ARBA00022737"/>
    </source>
</evidence>
<dbReference type="PANTHER" id="PTHR16023">
    <property type="entry name" value="TAX1 BINDING PROTEIN-RELATED"/>
    <property type="match status" value="1"/>
</dbReference>
<name>A0AAF5HZF5_STRER</name>
<comment type="subcellular location">
    <subcellularLocation>
        <location evidence="1">Endomembrane system</location>
    </subcellularLocation>
</comment>
<comment type="subunit">
    <text evidence="7">Forms pentamers. Component of the PI(3,5)P2 regulatory complex/PAS complex, at least composed of PIKFYVE, FIG4 and VAC14. VAC14 nucleates the assembly of the complex and serves as a scaffold by pentamerizing into a star-shaped structure, which can bind a single copy each of PIKFYVE and FIG4 and coordinates their activities. Interacts with NOS1.</text>
</comment>
<dbReference type="WBParaSite" id="TCONS_00004863.p1">
    <property type="protein sequence ID" value="TCONS_00004863.p1"/>
    <property type="gene ID" value="XLOC_003010"/>
</dbReference>
<evidence type="ECO:0000259" key="8">
    <source>
        <dbReference type="Pfam" id="PF11916"/>
    </source>
</evidence>
<organism evidence="9 10">
    <name type="scientific">Strongyloides stercoralis</name>
    <name type="common">Threadworm</name>
    <dbReference type="NCBI Taxonomy" id="6248"/>
    <lineage>
        <taxon>Eukaryota</taxon>
        <taxon>Metazoa</taxon>
        <taxon>Ecdysozoa</taxon>
        <taxon>Nematoda</taxon>
        <taxon>Chromadorea</taxon>
        <taxon>Rhabditida</taxon>
        <taxon>Tylenchina</taxon>
        <taxon>Panagrolaimomorpha</taxon>
        <taxon>Strongyloidoidea</taxon>
        <taxon>Strongyloididae</taxon>
        <taxon>Strongyloides</taxon>
    </lineage>
</organism>
<reference evidence="10" key="1">
    <citation type="submission" date="2024-02" db="UniProtKB">
        <authorList>
            <consortium name="WormBaseParasite"/>
        </authorList>
    </citation>
    <scope>IDENTIFICATION</scope>
</reference>
<dbReference type="GO" id="GO:0070772">
    <property type="term" value="C:PAS complex"/>
    <property type="evidence" value="ECO:0007669"/>
    <property type="project" value="InterPro"/>
</dbReference>
<evidence type="ECO:0000256" key="7">
    <source>
        <dbReference type="ARBA" id="ARBA00047092"/>
    </source>
</evidence>
<evidence type="ECO:0000313" key="9">
    <source>
        <dbReference type="Proteomes" id="UP000035681"/>
    </source>
</evidence>
<dbReference type="GO" id="GO:0010008">
    <property type="term" value="C:endosome membrane"/>
    <property type="evidence" value="ECO:0007669"/>
    <property type="project" value="TreeGrafter"/>
</dbReference>
<dbReference type="AlphaFoldDB" id="A0AAF5HZF5"/>
<dbReference type="GO" id="GO:0006661">
    <property type="term" value="P:phosphatidylinositol biosynthetic process"/>
    <property type="evidence" value="ECO:0007669"/>
    <property type="project" value="InterPro"/>
</dbReference>
<dbReference type="InterPro" id="IPR021841">
    <property type="entry name" value="VAC14_Fig4p-bd"/>
</dbReference>
<dbReference type="Pfam" id="PF12755">
    <property type="entry name" value="Vac14_Fab1_bd"/>
    <property type="match status" value="1"/>
</dbReference>
<dbReference type="Pfam" id="PF11916">
    <property type="entry name" value="Vac14_Fig4_bd"/>
    <property type="match status" value="1"/>
</dbReference>
<dbReference type="Proteomes" id="UP000035681">
    <property type="component" value="Unplaced"/>
</dbReference>
<comment type="function">
    <text evidence="6">Scaffold protein component of the PI(3,5)P2 regulatory complex which regulates both the synthesis and turnover of phosphatidylinositol 3,5-bisphosphate (PtdIns(3,5)P2). Pentamerizes into a star-shaped structure and nucleates the assembly of the complex. The pentamer binds a single copy each of PIKFYVE and FIG4 and coordinates both PIKfyve kinase activity and FIG4 phosphatase activity, being required to maintain normal levels of phosphatidylinositol 3-phosphate (PtdIns(3)P) and phosphatidylinositol 5-phosphate (PtdIns(5)P). Plays a role in the biogenesis of endosome carrier vesicles (ECV) / multivesicular bodies (MVB) transport intermediates from early endosomes.</text>
</comment>
<evidence type="ECO:0000256" key="2">
    <source>
        <dbReference type="ARBA" id="ARBA00010225"/>
    </source>
</evidence>
<dbReference type="PANTHER" id="PTHR16023:SF0">
    <property type="entry name" value="PROTEIN VAC14 HOMOLOG"/>
    <property type="match status" value="1"/>
</dbReference>
<evidence type="ECO:0000256" key="1">
    <source>
        <dbReference type="ARBA" id="ARBA00004308"/>
    </source>
</evidence>
<comment type="similarity">
    <text evidence="2">Belongs to the VAC14 family.</text>
</comment>
<keyword evidence="9" id="KW-1185">Reference proteome</keyword>
<dbReference type="InterPro" id="IPR016024">
    <property type="entry name" value="ARM-type_fold"/>
</dbReference>
<evidence type="ECO:0000256" key="5">
    <source>
        <dbReference type="ARBA" id="ARBA00023136"/>
    </source>
</evidence>
<sequence length="688" mass="78535">MSDSQYAPLTASLVKALTDKLFEKRKLAATDLEKQVREIVKNEQTKDLERVILILCSLTTNPNMHARAGGLIGIAAVAIALGKNSLPYTRTLIEAVMPSFMDHESKVRYYACESLYNVVKICKGNSLNMFDQLFDTLWRLSADTDQNVRSGADLLERLLKDIVKTTEGFNVEKVMVLIKERIYAEEFYCRRFIISWLKHMIDIPGFDIVIYIPELLDGLFKMLADNMDVVRTFTENVLNQLLMKINKDNVGNINIKAIIDILVVHTKNSTNNVVGKKVALVWLEKLITVLNIQLIFPHLPNYLTAVLPCLTSNETKANVINKKLLELDLNGSNLPIKEIVDVLLFYISHENIETRIASLSWIQKLYEAVPSELFLFMDRLFPKLLSSLTDSSDEVLILAIDILAEVCGEKSVKVDVGELNLKDDLTEELCYVSPYLLKFTTSLLDMFRKEPTLMNDRGVAILRQTCALLGPDHIYKSFALLLVKDSDFDFISKMVSMLNMILNTTLECYELRENLRKLETKEGVDLFLAIYRCWCYQPINVLGLCLLSQNYTHAADIVQRLSRVDMTVDLLVEIDRLIQLIESPILSHVRLDLLSINHQKPLAAVLSSLLMLLPQTEAFNTLHKRLQLIPLLSTTENSNEVEVRRYGKEINFQNLLNYFDSTFVKRQNNIRAVHKNKLRQNINGIISI</sequence>
<protein>
    <recommendedName>
        <fullName evidence="3">Protein VAC14 homolog</fullName>
    </recommendedName>
</protein>
<dbReference type="InterPro" id="IPR026825">
    <property type="entry name" value="Vac14"/>
</dbReference>
<keyword evidence="4" id="KW-0677">Repeat</keyword>
<evidence type="ECO:0000313" key="10">
    <source>
        <dbReference type="WBParaSite" id="TCONS_00004863.p1"/>
    </source>
</evidence>
<accession>A0AAF5HZF5</accession>
<dbReference type="SUPFAM" id="SSF48371">
    <property type="entry name" value="ARM repeat"/>
    <property type="match status" value="1"/>
</dbReference>
<feature type="domain" description="Vacuolar protein 14 C-terminal Fig4-binding" evidence="8">
    <location>
        <begin position="452"/>
        <end position="629"/>
    </location>
</feature>
<keyword evidence="5" id="KW-0472">Membrane</keyword>
<dbReference type="Gene3D" id="1.25.10.10">
    <property type="entry name" value="Leucine-rich Repeat Variant"/>
    <property type="match status" value="2"/>
</dbReference>
<dbReference type="InterPro" id="IPR011989">
    <property type="entry name" value="ARM-like"/>
</dbReference>
<evidence type="ECO:0000256" key="3">
    <source>
        <dbReference type="ARBA" id="ARBA00013840"/>
    </source>
</evidence>